<accession>A0A448L4L9</accession>
<sequence>MSHDNLKLKHYLCSMNSQVDSNIRMSENIIIADADYIDLVAFDLIVNFERMIGRPIPKADLSQWAVCVALDGGVRAGENDVQVVLVHDEKHKQMDNFTPSDYAGELHAKAFTDARLGEFTITSVSSGAAVSKEEYIESVLHTLLEHKEVRRVMIVPDSEHGDGYARLRNLLRRVDDEDKRITLFAMQPMEGGNFRQEILGYSLMSALGIKAEEIK</sequence>
<dbReference type="KEGG" id="poc:NCTC13071_00911"/>
<dbReference type="InterPro" id="IPR046729">
    <property type="entry name" value="DUF6621"/>
</dbReference>
<dbReference type="Pfam" id="PF20326">
    <property type="entry name" value="DUF6621"/>
    <property type="match status" value="1"/>
</dbReference>
<reference evidence="1 2" key="1">
    <citation type="submission" date="2018-12" db="EMBL/GenBank/DDBJ databases">
        <authorList>
            <consortium name="Pathogen Informatics"/>
        </authorList>
    </citation>
    <scope>NUCLEOTIDE SEQUENCE [LARGE SCALE GENOMIC DNA]</scope>
    <source>
        <strain evidence="1 2">NCTC13071</strain>
    </source>
</reference>
<dbReference type="AlphaFoldDB" id="A0A448L4L9"/>
<dbReference type="Proteomes" id="UP000274578">
    <property type="component" value="Chromosome 1"/>
</dbReference>
<dbReference type="EMBL" id="LR134384">
    <property type="protein sequence ID" value="VEH14925.1"/>
    <property type="molecule type" value="Genomic_DNA"/>
</dbReference>
<evidence type="ECO:0000313" key="1">
    <source>
        <dbReference type="EMBL" id="VEH14925.1"/>
    </source>
</evidence>
<gene>
    <name evidence="1" type="ORF">NCTC13071_00911</name>
</gene>
<evidence type="ECO:0000313" key="2">
    <source>
        <dbReference type="Proteomes" id="UP000274578"/>
    </source>
</evidence>
<name>A0A448L4L9_9BACT</name>
<organism evidence="1 2">
    <name type="scientific">Segatella oris</name>
    <dbReference type="NCBI Taxonomy" id="28135"/>
    <lineage>
        <taxon>Bacteria</taxon>
        <taxon>Pseudomonadati</taxon>
        <taxon>Bacteroidota</taxon>
        <taxon>Bacteroidia</taxon>
        <taxon>Bacteroidales</taxon>
        <taxon>Prevotellaceae</taxon>
        <taxon>Segatella</taxon>
    </lineage>
</organism>
<proteinExistence type="predicted"/>
<protein>
    <submittedName>
        <fullName evidence="1">Uncharacterized protein</fullName>
    </submittedName>
</protein>